<organism evidence="5">
    <name type="scientific">freshwater metagenome</name>
    <dbReference type="NCBI Taxonomy" id="449393"/>
    <lineage>
        <taxon>unclassified sequences</taxon>
        <taxon>metagenomes</taxon>
        <taxon>ecological metagenomes</taxon>
    </lineage>
</organism>
<keyword evidence="2" id="KW-0648">Protein biosynthesis</keyword>
<dbReference type="Gene3D" id="3.40.50.12230">
    <property type="match status" value="1"/>
</dbReference>
<dbReference type="PANTHER" id="PTHR11138">
    <property type="entry name" value="METHIONYL-TRNA FORMYLTRANSFERASE"/>
    <property type="match status" value="1"/>
</dbReference>
<feature type="domain" description="Formyl transferase N-terminal" evidence="3">
    <location>
        <begin position="2"/>
        <end position="55"/>
    </location>
</feature>
<dbReference type="PANTHER" id="PTHR11138:SF5">
    <property type="entry name" value="METHIONYL-TRNA FORMYLTRANSFERASE, MITOCHONDRIAL"/>
    <property type="match status" value="1"/>
</dbReference>
<evidence type="ECO:0000256" key="2">
    <source>
        <dbReference type="ARBA" id="ARBA00022917"/>
    </source>
</evidence>
<dbReference type="InterPro" id="IPR011034">
    <property type="entry name" value="Formyl_transferase-like_C_sf"/>
</dbReference>
<dbReference type="Pfam" id="PF02911">
    <property type="entry name" value="Formyl_trans_C"/>
    <property type="match status" value="1"/>
</dbReference>
<dbReference type="InterPro" id="IPR044135">
    <property type="entry name" value="Met-tRNA-FMT_C"/>
</dbReference>
<dbReference type="InterPro" id="IPR005793">
    <property type="entry name" value="Formyl_trans_C"/>
</dbReference>
<feature type="domain" description="Formyl transferase C-terminal" evidence="4">
    <location>
        <begin position="75"/>
        <end position="164"/>
    </location>
</feature>
<protein>
    <submittedName>
        <fullName evidence="5">Unannotated protein</fullName>
    </submittedName>
</protein>
<proteinExistence type="predicted"/>
<evidence type="ECO:0000313" key="5">
    <source>
        <dbReference type="EMBL" id="CAB4560042.1"/>
    </source>
</evidence>
<dbReference type="GO" id="GO:0004479">
    <property type="term" value="F:methionyl-tRNA formyltransferase activity"/>
    <property type="evidence" value="ECO:0007669"/>
    <property type="project" value="TreeGrafter"/>
</dbReference>
<dbReference type="AlphaFoldDB" id="A0A6J6D884"/>
<gene>
    <name evidence="5" type="ORF">UFOPK1619_00335</name>
</gene>
<reference evidence="5" key="1">
    <citation type="submission" date="2020-05" db="EMBL/GenBank/DDBJ databases">
        <authorList>
            <person name="Chiriac C."/>
            <person name="Salcher M."/>
            <person name="Ghai R."/>
            <person name="Kavagutti S V."/>
        </authorList>
    </citation>
    <scope>NUCLEOTIDE SEQUENCE</scope>
</reference>
<dbReference type="SUPFAM" id="SSF53328">
    <property type="entry name" value="Formyltransferase"/>
    <property type="match status" value="1"/>
</dbReference>
<evidence type="ECO:0000256" key="1">
    <source>
        <dbReference type="ARBA" id="ARBA00022679"/>
    </source>
</evidence>
<dbReference type="EMBL" id="CAEZTI010000045">
    <property type="protein sequence ID" value="CAB4560042.1"/>
    <property type="molecule type" value="Genomic_DNA"/>
</dbReference>
<dbReference type="InterPro" id="IPR002376">
    <property type="entry name" value="Formyl_transf_N"/>
</dbReference>
<dbReference type="InterPro" id="IPR036477">
    <property type="entry name" value="Formyl_transf_N_sf"/>
</dbReference>
<dbReference type="GO" id="GO:0005829">
    <property type="term" value="C:cytosol"/>
    <property type="evidence" value="ECO:0007669"/>
    <property type="project" value="TreeGrafter"/>
</dbReference>
<accession>A0A6J6D884</accession>
<evidence type="ECO:0000259" key="3">
    <source>
        <dbReference type="Pfam" id="PF00551"/>
    </source>
</evidence>
<sequence length="173" mass="18104">MAGDSETGVCIMDVEATLDSGAIYATATVPIDDQITATSLTRQLAQAGAELLVTTLQNGLGTPVAQQPGGTYAAKITPDDLRIDWTNSAVNIHRQVRALRAYTVVDGNRLRILATAVESQDDALDVGGLYDGCVVGTGDGVIRLVTVQPEGRPHMDAAAWFRGQTGALPIELG</sequence>
<dbReference type="SUPFAM" id="SSF50486">
    <property type="entry name" value="FMT C-terminal domain-like"/>
    <property type="match status" value="1"/>
</dbReference>
<dbReference type="CDD" id="cd08704">
    <property type="entry name" value="Met_tRNA_FMT_C"/>
    <property type="match status" value="1"/>
</dbReference>
<dbReference type="Pfam" id="PF00551">
    <property type="entry name" value="Formyl_trans_N"/>
    <property type="match status" value="1"/>
</dbReference>
<keyword evidence="1" id="KW-0808">Transferase</keyword>
<name>A0A6J6D884_9ZZZZ</name>
<evidence type="ECO:0000259" key="4">
    <source>
        <dbReference type="Pfam" id="PF02911"/>
    </source>
</evidence>